<dbReference type="EMBL" id="FQUO01000011">
    <property type="protein sequence ID" value="SHF73134.1"/>
    <property type="molecule type" value="Genomic_DNA"/>
</dbReference>
<dbReference type="PANTHER" id="PTHR46401">
    <property type="entry name" value="GLYCOSYLTRANSFERASE WBBK-RELATED"/>
    <property type="match status" value="1"/>
</dbReference>
<dbReference type="Proteomes" id="UP000184368">
    <property type="component" value="Unassembled WGS sequence"/>
</dbReference>
<feature type="domain" description="Glycosyl transferase family 1" evidence="2">
    <location>
        <begin position="198"/>
        <end position="312"/>
    </location>
</feature>
<dbReference type="PANTHER" id="PTHR46401:SF2">
    <property type="entry name" value="GLYCOSYLTRANSFERASE WBBK-RELATED"/>
    <property type="match status" value="1"/>
</dbReference>
<dbReference type="Gene3D" id="3.40.50.2000">
    <property type="entry name" value="Glycogen Phosphorylase B"/>
    <property type="match status" value="2"/>
</dbReference>
<gene>
    <name evidence="3" type="ORF">SAMN05444008_111170</name>
</gene>
<keyword evidence="4" id="KW-1185">Reference proteome</keyword>
<organism evidence="3 4">
    <name type="scientific">Cnuella takakiae</name>
    <dbReference type="NCBI Taxonomy" id="1302690"/>
    <lineage>
        <taxon>Bacteria</taxon>
        <taxon>Pseudomonadati</taxon>
        <taxon>Bacteroidota</taxon>
        <taxon>Chitinophagia</taxon>
        <taxon>Chitinophagales</taxon>
        <taxon>Chitinophagaceae</taxon>
        <taxon>Cnuella</taxon>
    </lineage>
</organism>
<dbReference type="RefSeq" id="WP_073044742.1">
    <property type="nucleotide sequence ID" value="NZ_FQUO01000011.1"/>
</dbReference>
<proteinExistence type="predicted"/>
<dbReference type="InterPro" id="IPR001296">
    <property type="entry name" value="Glyco_trans_1"/>
</dbReference>
<keyword evidence="1 3" id="KW-0808">Transferase</keyword>
<evidence type="ECO:0000313" key="4">
    <source>
        <dbReference type="Proteomes" id="UP000184368"/>
    </source>
</evidence>
<evidence type="ECO:0000256" key="1">
    <source>
        <dbReference type="ARBA" id="ARBA00022679"/>
    </source>
</evidence>
<dbReference type="GO" id="GO:0016757">
    <property type="term" value="F:glycosyltransferase activity"/>
    <property type="evidence" value="ECO:0007669"/>
    <property type="project" value="InterPro"/>
</dbReference>
<evidence type="ECO:0000313" key="3">
    <source>
        <dbReference type="EMBL" id="SHF73134.1"/>
    </source>
</evidence>
<dbReference type="GO" id="GO:0009103">
    <property type="term" value="P:lipopolysaccharide biosynthetic process"/>
    <property type="evidence" value="ECO:0007669"/>
    <property type="project" value="TreeGrafter"/>
</dbReference>
<name>A0A1M5E1X5_9BACT</name>
<sequence length="406" mass="46440">MNIVFFSHPLFLNHQSMPRYLNMLANGMQRKGHTIEILVPKPLFFKLSGNNKFLGKWLGYIDQFLIFPVQFLRRRRSFPENTLFVITDHALGPWVPMVRKLPHIVHCHDFLAQLSAVGKIEQYTTGWSGRLYQRLIRWGYSQAQYFISASLKTKHDLHYFINKEVVVSEVVYNTQNRPLIKFKVEEARFQLSNYIGVNLKAGYMLHVGGNLWYKNREGVIEIYESWRANSDNRLPLILVGEQPSKCLLEKKEISKYKADIHFVTGLPDEEVNKAYCGASLLLFPSYAEGFGWPIIEAMECGCPVVTTGEAPMNEVGGSAAFYIPRKPLEKSLQDQWASISAEVISKVLNCSALEREAHLLNGYQNCMRFSSKVIIDDFESIYLKVVNKGKLNTTTLPIGTPSSKFI</sequence>
<dbReference type="Pfam" id="PF00534">
    <property type="entry name" value="Glycos_transf_1"/>
    <property type="match status" value="1"/>
</dbReference>
<protein>
    <submittedName>
        <fullName evidence="3">Glycosyltransferase involved in cell wall bisynthesis</fullName>
    </submittedName>
</protein>
<accession>A0A1M5E1X5</accession>
<dbReference type="AlphaFoldDB" id="A0A1M5E1X5"/>
<dbReference type="OrthoDB" id="9801609at2"/>
<dbReference type="STRING" id="1302690.BUE76_19375"/>
<evidence type="ECO:0000259" key="2">
    <source>
        <dbReference type="Pfam" id="PF00534"/>
    </source>
</evidence>
<dbReference type="SUPFAM" id="SSF53756">
    <property type="entry name" value="UDP-Glycosyltransferase/glycogen phosphorylase"/>
    <property type="match status" value="1"/>
</dbReference>
<reference evidence="3 4" key="1">
    <citation type="submission" date="2016-11" db="EMBL/GenBank/DDBJ databases">
        <authorList>
            <person name="Jaros S."/>
            <person name="Januszkiewicz K."/>
            <person name="Wedrychowicz H."/>
        </authorList>
    </citation>
    <scope>NUCLEOTIDE SEQUENCE [LARGE SCALE GENOMIC DNA]</scope>
    <source>
        <strain evidence="3 4">DSM 26897</strain>
    </source>
</reference>